<evidence type="ECO:0000313" key="2">
    <source>
        <dbReference type="RefSeq" id="XP_014664178.1"/>
    </source>
</evidence>
<dbReference type="PANTHER" id="PTHR45913">
    <property type="entry name" value="EPM2A-INTERACTING PROTEIN 1"/>
    <property type="match status" value="1"/>
</dbReference>
<dbReference type="GeneID" id="106806680"/>
<protein>
    <submittedName>
        <fullName evidence="2">Protein FAM200A-like</fullName>
    </submittedName>
</protein>
<dbReference type="PANTHER" id="PTHR45913:SF19">
    <property type="entry name" value="LOW QUALITY PROTEIN: ZINC FINGER BED DOMAIN-CONTAINING PROTEIN 5-LIKE"/>
    <property type="match status" value="1"/>
</dbReference>
<dbReference type="RefSeq" id="XP_014664178.1">
    <property type="nucleotide sequence ID" value="XM_014808692.1"/>
</dbReference>
<gene>
    <name evidence="2" type="primary">LOC106806680</name>
</gene>
<reference evidence="2" key="1">
    <citation type="submission" date="2025-08" db="UniProtKB">
        <authorList>
            <consortium name="RefSeq"/>
        </authorList>
    </citation>
    <scope>IDENTIFICATION</scope>
</reference>
<dbReference type="Proteomes" id="UP000695022">
    <property type="component" value="Unplaced"/>
</dbReference>
<name>A0ABM1DW57_PRICU</name>
<keyword evidence="1" id="KW-1185">Reference proteome</keyword>
<accession>A0ABM1DW57</accession>
<dbReference type="SUPFAM" id="SSF53098">
    <property type="entry name" value="Ribonuclease H-like"/>
    <property type="match status" value="1"/>
</dbReference>
<dbReference type="InterPro" id="IPR012337">
    <property type="entry name" value="RNaseH-like_sf"/>
</dbReference>
<organism evidence="1 2">
    <name type="scientific">Priapulus caudatus</name>
    <name type="common">Priapulid worm</name>
    <dbReference type="NCBI Taxonomy" id="37621"/>
    <lineage>
        <taxon>Eukaryota</taxon>
        <taxon>Metazoa</taxon>
        <taxon>Ecdysozoa</taxon>
        <taxon>Scalidophora</taxon>
        <taxon>Priapulida</taxon>
        <taxon>Priapulimorpha</taxon>
        <taxon>Priapulimorphida</taxon>
        <taxon>Priapulidae</taxon>
        <taxon>Priapulus</taxon>
    </lineage>
</organism>
<evidence type="ECO:0000313" key="1">
    <source>
        <dbReference type="Proteomes" id="UP000695022"/>
    </source>
</evidence>
<sequence>MSLDIKAQVIARMKKAGAWSYQLDESTDVGKDAQLLVFTRYEGDTDIEEQFLICTPLETTTTGLDIFNVLDTFQQEEALSWENCVSLCTDGAPAMLGARQGFTARVKQVNPKVGIFHCLLHRENLAAQHLSKDLSAVMQEVVAVVNFVKASALNSRLFALMCCDFGSEYQHLLYYSSVRWLSRGKVLRRVVDLRTELEIFLREKNHRHAARFTDRQWMLKVCYLNDVFAAINELNTSMQGRDQSVITLSEKLLAFKEKLVLWKRKLERGRVAAFPSLNAYLEEWEENGIDAIKPILVNHLDKLTTEFDRYIPDHDLTHAGWIRDPFQANVDDLSEEIPGLQEQWIELRNEDFSRRQFAEMSLGQFWTAVKKDKPIIGEEVMKVLVPFGTTYLCEQGFSALTNIKTKQRNALEPCHDLRVALTSIAPRLDSIIANKAQRTRTSPTLEGETAGLRSRTTSLVLSLGDVAPRYITYVVITYWHDVY</sequence>
<proteinExistence type="predicted"/>